<protein>
    <submittedName>
        <fullName evidence="6">Ubiquinone biosynthesis protein</fullName>
    </submittedName>
</protein>
<dbReference type="GO" id="GO:0032259">
    <property type="term" value="P:methylation"/>
    <property type="evidence" value="ECO:0007669"/>
    <property type="project" value="UniProtKB-KW"/>
</dbReference>
<proteinExistence type="inferred from homology"/>
<feature type="domain" description="Methyltransferase type 11" evidence="5">
    <location>
        <begin position="94"/>
        <end position="195"/>
    </location>
</feature>
<dbReference type="PANTHER" id="PTHR44942">
    <property type="entry name" value="METHYLTRANSF_11 DOMAIN-CONTAINING PROTEIN"/>
    <property type="match status" value="1"/>
</dbReference>
<dbReference type="Gene3D" id="3.40.50.150">
    <property type="entry name" value="Vaccinia Virus protein VP39"/>
    <property type="match status" value="1"/>
</dbReference>
<dbReference type="InterPro" id="IPR029063">
    <property type="entry name" value="SAM-dependent_MTases_sf"/>
</dbReference>
<dbReference type="InterPro" id="IPR051052">
    <property type="entry name" value="Diverse_substrate_MTase"/>
</dbReference>
<dbReference type="SUPFAM" id="SSF53335">
    <property type="entry name" value="S-adenosyl-L-methionine-dependent methyltransferases"/>
    <property type="match status" value="1"/>
</dbReference>
<comment type="similarity">
    <text evidence="1">Belongs to the methyltransferase superfamily.</text>
</comment>
<keyword evidence="2" id="KW-0489">Methyltransferase</keyword>
<comment type="caution">
    <text evidence="6">The sequence shown here is derived from an EMBL/GenBank/DDBJ whole genome shotgun (WGS) entry which is preliminary data.</text>
</comment>
<evidence type="ECO:0000313" key="7">
    <source>
        <dbReference type="Proteomes" id="UP000633136"/>
    </source>
</evidence>
<evidence type="ECO:0000256" key="3">
    <source>
        <dbReference type="ARBA" id="ARBA00022679"/>
    </source>
</evidence>
<reference evidence="6" key="2">
    <citation type="submission" date="2020-09" db="EMBL/GenBank/DDBJ databases">
        <authorList>
            <person name="Sun Q."/>
            <person name="Zhou Y."/>
        </authorList>
    </citation>
    <scope>NUCLEOTIDE SEQUENCE</scope>
    <source>
        <strain evidence="6">CGMCC 1.15388</strain>
    </source>
</reference>
<reference evidence="6" key="1">
    <citation type="journal article" date="2014" name="Int. J. Syst. Evol. Microbiol.">
        <title>Complete genome sequence of Corynebacterium casei LMG S-19264T (=DSM 44701T), isolated from a smear-ripened cheese.</title>
        <authorList>
            <consortium name="US DOE Joint Genome Institute (JGI-PGF)"/>
            <person name="Walter F."/>
            <person name="Albersmeier A."/>
            <person name="Kalinowski J."/>
            <person name="Ruckert C."/>
        </authorList>
    </citation>
    <scope>NUCLEOTIDE SEQUENCE</scope>
    <source>
        <strain evidence="6">CGMCC 1.15388</strain>
    </source>
</reference>
<dbReference type="RefSeq" id="WP_188683030.1">
    <property type="nucleotide sequence ID" value="NZ_BMIS01000003.1"/>
</dbReference>
<accession>A0A917AP38</accession>
<feature type="region of interest" description="Disordered" evidence="4">
    <location>
        <begin position="1"/>
        <end position="42"/>
    </location>
</feature>
<evidence type="ECO:0000313" key="6">
    <source>
        <dbReference type="EMBL" id="GGE63684.1"/>
    </source>
</evidence>
<dbReference type="PANTHER" id="PTHR44942:SF4">
    <property type="entry name" value="METHYLTRANSFERASE TYPE 11 DOMAIN-CONTAINING PROTEIN"/>
    <property type="match status" value="1"/>
</dbReference>
<dbReference type="GO" id="GO:0008757">
    <property type="term" value="F:S-adenosylmethionine-dependent methyltransferase activity"/>
    <property type="evidence" value="ECO:0007669"/>
    <property type="project" value="InterPro"/>
</dbReference>
<gene>
    <name evidence="6" type="ORF">GCM10011401_08480</name>
</gene>
<dbReference type="Pfam" id="PF08241">
    <property type="entry name" value="Methyltransf_11"/>
    <property type="match status" value="1"/>
</dbReference>
<keyword evidence="7" id="KW-1185">Reference proteome</keyword>
<dbReference type="AlphaFoldDB" id="A0A917AP38"/>
<keyword evidence="3" id="KW-0808">Transferase</keyword>
<sequence length="311" mass="34457">MTESHSPRSGGEARNRPKRRSDADPLITSESRRRQLGSSFADQQSVEEAWEYDALRPRYPAAAVQQILALGEGAARGCVEQGSTAAQSSAPRIVDLGAGTGILSRQLLCRGAQVHAVEPSQAMTEVLAQSVQHQDQQEDTALQSRLRITGAPAEETGLERGSADVVVAAQAWHWFDAGAVQQEVRRLLIDGGQLALIWNYLDTSDETVHRLTRIMRAGDVYRPQWRPTLDAELFGPVQTTEHRWSRSLSVAEIFRYATTLSSWLSASEEDRIRRRGNLEDYLLRERGLAEEDVLELPMITALHAAQLRPAG</sequence>
<feature type="compositionally biased region" description="Basic and acidic residues" evidence="4">
    <location>
        <begin position="11"/>
        <end position="23"/>
    </location>
</feature>
<name>A0A917AP38_9MICC</name>
<evidence type="ECO:0000259" key="5">
    <source>
        <dbReference type="Pfam" id="PF08241"/>
    </source>
</evidence>
<evidence type="ECO:0000256" key="2">
    <source>
        <dbReference type="ARBA" id="ARBA00022603"/>
    </source>
</evidence>
<dbReference type="InterPro" id="IPR013216">
    <property type="entry name" value="Methyltransf_11"/>
</dbReference>
<dbReference type="Proteomes" id="UP000633136">
    <property type="component" value="Unassembled WGS sequence"/>
</dbReference>
<dbReference type="CDD" id="cd02440">
    <property type="entry name" value="AdoMet_MTases"/>
    <property type="match status" value="1"/>
</dbReference>
<organism evidence="6 7">
    <name type="scientific">Nesterenkonia cremea</name>
    <dbReference type="NCBI Taxonomy" id="1882340"/>
    <lineage>
        <taxon>Bacteria</taxon>
        <taxon>Bacillati</taxon>
        <taxon>Actinomycetota</taxon>
        <taxon>Actinomycetes</taxon>
        <taxon>Micrococcales</taxon>
        <taxon>Micrococcaceae</taxon>
        <taxon>Nesterenkonia</taxon>
    </lineage>
</organism>
<dbReference type="EMBL" id="BMIS01000003">
    <property type="protein sequence ID" value="GGE63684.1"/>
    <property type="molecule type" value="Genomic_DNA"/>
</dbReference>
<evidence type="ECO:0000256" key="1">
    <source>
        <dbReference type="ARBA" id="ARBA00008361"/>
    </source>
</evidence>
<evidence type="ECO:0000256" key="4">
    <source>
        <dbReference type="SAM" id="MobiDB-lite"/>
    </source>
</evidence>
<keyword evidence="6" id="KW-0830">Ubiquinone</keyword>